<dbReference type="Gene3D" id="2.60.40.790">
    <property type="match status" value="1"/>
</dbReference>
<comment type="similarity">
    <text evidence="1 2">Belongs to the small heat shock protein (HSP20) family.</text>
</comment>
<dbReference type="AlphaFoldDB" id="A0A0G0I4E8"/>
<dbReference type="Pfam" id="PF00011">
    <property type="entry name" value="HSP20"/>
    <property type="match status" value="1"/>
</dbReference>
<dbReference type="PANTHER" id="PTHR11527">
    <property type="entry name" value="HEAT-SHOCK PROTEIN 20 FAMILY MEMBER"/>
    <property type="match status" value="1"/>
</dbReference>
<dbReference type="SUPFAM" id="SSF49764">
    <property type="entry name" value="HSP20-like chaperones"/>
    <property type="match status" value="1"/>
</dbReference>
<dbReference type="CDD" id="cd06464">
    <property type="entry name" value="ACD_sHsps-like"/>
    <property type="match status" value="1"/>
</dbReference>
<sequence>MHYYPFKPLIDFKPLLWDEDEWPEIKMTNGLNVYEEGDKVMVEAAVPGIRPDKIKVKYEDGILRVSARSEEKEVEKKHNRIVHQWNKVASFEYTTYLPRPVDSKSLEAKVKDGVITISASIAETAKAKEIEVKVA</sequence>
<evidence type="ECO:0000256" key="2">
    <source>
        <dbReference type="RuleBase" id="RU003616"/>
    </source>
</evidence>
<dbReference type="PROSITE" id="PS01031">
    <property type="entry name" value="SHSP"/>
    <property type="match status" value="1"/>
</dbReference>
<keyword evidence="4" id="KW-0346">Stress response</keyword>
<name>A0A0G0I4E8_9BACT</name>
<evidence type="ECO:0000259" key="3">
    <source>
        <dbReference type="PROSITE" id="PS01031"/>
    </source>
</evidence>
<dbReference type="EMBL" id="LBTX01000008">
    <property type="protein sequence ID" value="KKQ50183.1"/>
    <property type="molecule type" value="Genomic_DNA"/>
</dbReference>
<comment type="caution">
    <text evidence="4">The sequence shown here is derived from an EMBL/GenBank/DDBJ whole genome shotgun (WGS) entry which is preliminary data.</text>
</comment>
<dbReference type="Proteomes" id="UP000034231">
    <property type="component" value="Unassembled WGS sequence"/>
</dbReference>
<accession>A0A0G0I4E8</accession>
<evidence type="ECO:0000313" key="5">
    <source>
        <dbReference type="Proteomes" id="UP000034231"/>
    </source>
</evidence>
<dbReference type="InterPro" id="IPR002068">
    <property type="entry name" value="A-crystallin/Hsp20_dom"/>
</dbReference>
<evidence type="ECO:0000313" key="4">
    <source>
        <dbReference type="EMBL" id="KKQ50183.1"/>
    </source>
</evidence>
<dbReference type="InterPro" id="IPR031107">
    <property type="entry name" value="Small_HSP"/>
</dbReference>
<gene>
    <name evidence="4" type="ORF">US68_C0008G0068</name>
</gene>
<organism evidence="4 5">
    <name type="scientific">Candidatus Shapirobacteria bacterium GW2011_GWE1_38_10</name>
    <dbReference type="NCBI Taxonomy" id="1618488"/>
    <lineage>
        <taxon>Bacteria</taxon>
        <taxon>Candidatus Shapironibacteriota</taxon>
    </lineage>
</organism>
<evidence type="ECO:0000256" key="1">
    <source>
        <dbReference type="PROSITE-ProRule" id="PRU00285"/>
    </source>
</evidence>
<proteinExistence type="inferred from homology"/>
<protein>
    <submittedName>
        <fullName evidence="4">Heat shock protein C4</fullName>
    </submittedName>
</protein>
<feature type="domain" description="SHSP" evidence="3">
    <location>
        <begin position="22"/>
        <end position="135"/>
    </location>
</feature>
<dbReference type="InterPro" id="IPR008978">
    <property type="entry name" value="HSP20-like_chaperone"/>
</dbReference>
<reference evidence="4 5" key="1">
    <citation type="journal article" date="2015" name="Nature">
        <title>rRNA introns, odd ribosomes, and small enigmatic genomes across a large radiation of phyla.</title>
        <authorList>
            <person name="Brown C.T."/>
            <person name="Hug L.A."/>
            <person name="Thomas B.C."/>
            <person name="Sharon I."/>
            <person name="Castelle C.J."/>
            <person name="Singh A."/>
            <person name="Wilkins M.J."/>
            <person name="Williams K.H."/>
            <person name="Banfield J.F."/>
        </authorList>
    </citation>
    <scope>NUCLEOTIDE SEQUENCE [LARGE SCALE GENOMIC DNA]</scope>
</reference>